<organism evidence="6 7">
    <name type="scientific">Noviherbaspirillum pedocola</name>
    <dbReference type="NCBI Taxonomy" id="2801341"/>
    <lineage>
        <taxon>Bacteria</taxon>
        <taxon>Pseudomonadati</taxon>
        <taxon>Pseudomonadota</taxon>
        <taxon>Betaproteobacteria</taxon>
        <taxon>Burkholderiales</taxon>
        <taxon>Oxalobacteraceae</taxon>
        <taxon>Noviherbaspirillum</taxon>
    </lineage>
</organism>
<dbReference type="SMART" id="SM00387">
    <property type="entry name" value="HATPase_c"/>
    <property type="match status" value="1"/>
</dbReference>
<keyword evidence="6" id="KW-0808">Transferase</keyword>
<dbReference type="SMART" id="SM00388">
    <property type="entry name" value="HisKA"/>
    <property type="match status" value="1"/>
</dbReference>
<evidence type="ECO:0000256" key="2">
    <source>
        <dbReference type="ARBA" id="ARBA00012438"/>
    </source>
</evidence>
<dbReference type="InterPro" id="IPR005467">
    <property type="entry name" value="His_kinase_dom"/>
</dbReference>
<evidence type="ECO:0000313" key="6">
    <source>
        <dbReference type="EMBL" id="MBK4735132.1"/>
    </source>
</evidence>
<feature type="region of interest" description="Disordered" evidence="4">
    <location>
        <begin position="55"/>
        <end position="77"/>
    </location>
</feature>
<dbReference type="CDD" id="cd00082">
    <property type="entry name" value="HisKA"/>
    <property type="match status" value="1"/>
</dbReference>
<dbReference type="EC" id="2.7.13.3" evidence="2"/>
<dbReference type="InterPro" id="IPR003594">
    <property type="entry name" value="HATPase_dom"/>
</dbReference>
<reference evidence="6" key="1">
    <citation type="submission" date="2021-01" db="EMBL/GenBank/DDBJ databases">
        <title>Genome sequence of strain Noviherbaspirillum sp. DKR-6.</title>
        <authorList>
            <person name="Chaudhary D.K."/>
        </authorList>
    </citation>
    <scope>NUCLEOTIDE SEQUENCE</scope>
    <source>
        <strain evidence="6">DKR-6</strain>
    </source>
</reference>
<dbReference type="PANTHER" id="PTHR43547:SF2">
    <property type="entry name" value="HYBRID SIGNAL TRANSDUCTION HISTIDINE KINASE C"/>
    <property type="match status" value="1"/>
</dbReference>
<dbReference type="InterPro" id="IPR036890">
    <property type="entry name" value="HATPase_C_sf"/>
</dbReference>
<comment type="catalytic activity">
    <reaction evidence="1">
        <text>ATP + protein L-histidine = ADP + protein N-phospho-L-histidine.</text>
        <dbReference type="EC" id="2.7.13.3"/>
    </reaction>
</comment>
<dbReference type="GO" id="GO:0000155">
    <property type="term" value="F:phosphorelay sensor kinase activity"/>
    <property type="evidence" value="ECO:0007669"/>
    <property type="project" value="InterPro"/>
</dbReference>
<evidence type="ECO:0000256" key="3">
    <source>
        <dbReference type="ARBA" id="ARBA00022553"/>
    </source>
</evidence>
<accession>A0A934W5M7</accession>
<dbReference type="Proteomes" id="UP000622890">
    <property type="component" value="Unassembled WGS sequence"/>
</dbReference>
<dbReference type="EMBL" id="JAEPBG010000003">
    <property type="protein sequence ID" value="MBK4735132.1"/>
    <property type="molecule type" value="Genomic_DNA"/>
</dbReference>
<dbReference type="Pfam" id="PF00512">
    <property type="entry name" value="HisKA"/>
    <property type="match status" value="1"/>
</dbReference>
<dbReference type="AlphaFoldDB" id="A0A934W5M7"/>
<dbReference type="RefSeq" id="WP_200591885.1">
    <property type="nucleotide sequence ID" value="NZ_JAEPBG010000003.1"/>
</dbReference>
<evidence type="ECO:0000259" key="5">
    <source>
        <dbReference type="PROSITE" id="PS50109"/>
    </source>
</evidence>
<sequence length="375" mass="41848">MRLSIYIEENLEPILQAWEDFARSIQPPHRTMDVAELRDHAEEMLREIAEDLDRPRSDRERLARSMGESPSRHGESAAEVHAALRLKSGFTIEQLVAEYRALRTSVLYSWSKRNKTATAFEVEDITRFNEALDQALAESVVQYSKMERQAQDIFIGILGHDIRTPLNAISIGAETLMRTESLDGKYIKLASRIFNSSARINRMVSDLLDFTKARFGMQISAHPINMGHLTEQLTEEIRSGYPDRTIALAVSGELDGAWDGGRISQAICNVINNALQHGSQEEPVSVSLNGTSDEVVIAVHNFGMPIPEDEIEHIFDPMLRYARTPNASQNKYANLGLGLYIAREVVAAHGGAIHVVSSNCSDGTTFAIHLPKRKP</sequence>
<keyword evidence="7" id="KW-1185">Reference proteome</keyword>
<dbReference type="InterPro" id="IPR004358">
    <property type="entry name" value="Sig_transdc_His_kin-like_C"/>
</dbReference>
<keyword evidence="3" id="KW-0597">Phosphoprotein</keyword>
<dbReference type="Gene3D" id="1.10.287.130">
    <property type="match status" value="1"/>
</dbReference>
<dbReference type="SUPFAM" id="SSF55874">
    <property type="entry name" value="ATPase domain of HSP90 chaperone/DNA topoisomerase II/histidine kinase"/>
    <property type="match status" value="1"/>
</dbReference>
<dbReference type="SUPFAM" id="SSF47384">
    <property type="entry name" value="Homodimeric domain of signal transducing histidine kinase"/>
    <property type="match status" value="1"/>
</dbReference>
<dbReference type="Gene3D" id="3.30.565.10">
    <property type="entry name" value="Histidine kinase-like ATPase, C-terminal domain"/>
    <property type="match status" value="1"/>
</dbReference>
<gene>
    <name evidence="6" type="ORF">JJB74_10970</name>
</gene>
<dbReference type="CDD" id="cd00075">
    <property type="entry name" value="HATPase"/>
    <property type="match status" value="1"/>
</dbReference>
<dbReference type="PRINTS" id="PR00344">
    <property type="entry name" value="BCTRLSENSOR"/>
</dbReference>
<proteinExistence type="predicted"/>
<comment type="caution">
    <text evidence="6">The sequence shown here is derived from an EMBL/GenBank/DDBJ whole genome shotgun (WGS) entry which is preliminary data.</text>
</comment>
<dbReference type="PROSITE" id="PS50109">
    <property type="entry name" value="HIS_KIN"/>
    <property type="match status" value="1"/>
</dbReference>
<dbReference type="InterPro" id="IPR036097">
    <property type="entry name" value="HisK_dim/P_sf"/>
</dbReference>
<keyword evidence="6" id="KW-0418">Kinase</keyword>
<dbReference type="InterPro" id="IPR003661">
    <property type="entry name" value="HisK_dim/P_dom"/>
</dbReference>
<dbReference type="PANTHER" id="PTHR43547">
    <property type="entry name" value="TWO-COMPONENT HISTIDINE KINASE"/>
    <property type="match status" value="1"/>
</dbReference>
<evidence type="ECO:0000256" key="1">
    <source>
        <dbReference type="ARBA" id="ARBA00000085"/>
    </source>
</evidence>
<evidence type="ECO:0000256" key="4">
    <source>
        <dbReference type="SAM" id="MobiDB-lite"/>
    </source>
</evidence>
<evidence type="ECO:0000313" key="7">
    <source>
        <dbReference type="Proteomes" id="UP000622890"/>
    </source>
</evidence>
<feature type="domain" description="Histidine kinase" evidence="5">
    <location>
        <begin position="157"/>
        <end position="374"/>
    </location>
</feature>
<name>A0A934W5M7_9BURK</name>
<dbReference type="Pfam" id="PF02518">
    <property type="entry name" value="HATPase_c"/>
    <property type="match status" value="1"/>
</dbReference>
<protein>
    <recommendedName>
        <fullName evidence="2">histidine kinase</fullName>
        <ecNumber evidence="2">2.7.13.3</ecNumber>
    </recommendedName>
</protein>